<proteinExistence type="predicted"/>
<dbReference type="RefSeq" id="WP_208110777.1">
    <property type="nucleotide sequence ID" value="NZ_SNXW01000008.1"/>
</dbReference>
<reference evidence="1 2" key="1">
    <citation type="submission" date="2019-03" db="EMBL/GenBank/DDBJ databases">
        <title>Genomic Encyclopedia of Type Strains, Phase IV (KMG-IV): sequencing the most valuable type-strain genomes for metagenomic binning, comparative biology and taxonomic classification.</title>
        <authorList>
            <person name="Goeker M."/>
        </authorList>
    </citation>
    <scope>NUCLEOTIDE SEQUENCE [LARGE SCALE GENOMIC DNA]</scope>
    <source>
        <strain evidence="1 2">DSM 11901</strain>
    </source>
</reference>
<evidence type="ECO:0000313" key="1">
    <source>
        <dbReference type="EMBL" id="TDP81353.1"/>
    </source>
</evidence>
<accession>A0A4R6R614</accession>
<protein>
    <recommendedName>
        <fullName evidence="3">Acetyltransferase (GNAT) family protein</fullName>
    </recommendedName>
</protein>
<evidence type="ECO:0008006" key="3">
    <source>
        <dbReference type="Google" id="ProtNLM"/>
    </source>
</evidence>
<sequence>MSSAAQKEKVSTFFRPIQAVTVTHIKQMYELYASFYENTSLDIFLSDLSKKSGVILVSRKSDDRVVGFSTQTFFDLKVDGKRVRGIFSGDTIIEPAYWGNNALANTFYRRLIIERIKRPFVPFYWFLISKGYKTYLLMTNNFYNYYPKVDGNRGDRNARYHNITEAYCQQLFPEAFDQQRMLLDFGDSYVRLKGDVAEITPELKAANPHIAFFEKVNPDWRRGTEVPCLAACDYESLFRSIVDVPWKWVKKHILGTHRPAGLDLADKPARGAAASASTASWDADDALERSKAS</sequence>
<gene>
    <name evidence="1" type="ORF">EV672_108138</name>
</gene>
<dbReference type="EMBL" id="SNXW01000008">
    <property type="protein sequence ID" value="TDP81353.1"/>
    <property type="molecule type" value="Genomic_DNA"/>
</dbReference>
<comment type="caution">
    <text evidence="1">The sequence shown here is derived from an EMBL/GenBank/DDBJ whole genome shotgun (WGS) entry which is preliminary data.</text>
</comment>
<name>A0A4R6R614_9BURK</name>
<organism evidence="1 2">
    <name type="scientific">Aquabacterium commune</name>
    <dbReference type="NCBI Taxonomy" id="70586"/>
    <lineage>
        <taxon>Bacteria</taxon>
        <taxon>Pseudomonadati</taxon>
        <taxon>Pseudomonadota</taxon>
        <taxon>Betaproteobacteria</taxon>
        <taxon>Burkholderiales</taxon>
        <taxon>Aquabacterium</taxon>
    </lineage>
</organism>
<keyword evidence="2" id="KW-1185">Reference proteome</keyword>
<dbReference type="Proteomes" id="UP000294593">
    <property type="component" value="Unassembled WGS sequence"/>
</dbReference>
<dbReference type="AlphaFoldDB" id="A0A4R6R614"/>
<evidence type="ECO:0000313" key="2">
    <source>
        <dbReference type="Proteomes" id="UP000294593"/>
    </source>
</evidence>